<evidence type="ECO:0000256" key="1">
    <source>
        <dbReference type="SAM" id="Phobius"/>
    </source>
</evidence>
<proteinExistence type="predicted"/>
<protein>
    <submittedName>
        <fullName evidence="2">Uncharacterized protein</fullName>
    </submittedName>
</protein>
<evidence type="ECO:0000313" key="3">
    <source>
        <dbReference type="Proteomes" id="UP000093432"/>
    </source>
</evidence>
<feature type="transmembrane region" description="Helical" evidence="1">
    <location>
        <begin position="6"/>
        <end position="24"/>
    </location>
</feature>
<dbReference type="STRING" id="651561.BBI00_19145"/>
<evidence type="ECO:0000313" key="2">
    <source>
        <dbReference type="EMBL" id="OCA69983.1"/>
    </source>
</evidence>
<dbReference type="AlphaFoldDB" id="A0A1B8ZEH0"/>
<dbReference type="EMBL" id="MAYG01000023">
    <property type="protein sequence ID" value="OCA69983.1"/>
    <property type="molecule type" value="Genomic_DNA"/>
</dbReference>
<dbReference type="Proteomes" id="UP000093432">
    <property type="component" value="Unassembled WGS sequence"/>
</dbReference>
<accession>A0A1B8ZEH0</accession>
<gene>
    <name evidence="2" type="ORF">BBI00_19145</name>
</gene>
<comment type="caution">
    <text evidence="2">The sequence shown here is derived from an EMBL/GenBank/DDBJ whole genome shotgun (WGS) entry which is preliminary data.</text>
</comment>
<keyword evidence="1" id="KW-0472">Membrane</keyword>
<organism evidence="2 3">
    <name type="scientific">Chryseobacterium arthrosphaerae</name>
    <dbReference type="NCBI Taxonomy" id="651561"/>
    <lineage>
        <taxon>Bacteria</taxon>
        <taxon>Pseudomonadati</taxon>
        <taxon>Bacteroidota</taxon>
        <taxon>Flavobacteriia</taxon>
        <taxon>Flavobacteriales</taxon>
        <taxon>Weeksellaceae</taxon>
        <taxon>Chryseobacterium group</taxon>
        <taxon>Chryseobacterium</taxon>
    </lineage>
</organism>
<keyword evidence="1" id="KW-0812">Transmembrane</keyword>
<sequence length="193" mass="22646">MKKENFCFIVFLIFPNLINMMLTLQRKKFCYFSLISHHPMKKSVCIFLISFSAVGFMKSQDRTSDPLLLQTWNLKSMDTYIYTYEKQKAFEKKRHGLRFQKNGKITGNLESSPFRFNMQENTPSKNLRFDLYIGAWKKASDTAVNLLFPSNANMNGTFVISKLTENELKLKKVFSAEIEKKLDSIRRTKDISY</sequence>
<name>A0A1B8ZEH0_9FLAO</name>
<keyword evidence="1" id="KW-1133">Transmembrane helix</keyword>
<reference evidence="3" key="1">
    <citation type="submission" date="2016-07" db="EMBL/GenBank/DDBJ databases">
        <authorList>
            <person name="Florea S."/>
            <person name="Webb J.S."/>
            <person name="Jaromczyk J."/>
            <person name="Schardl C.L."/>
        </authorList>
    </citation>
    <scope>NUCLEOTIDE SEQUENCE [LARGE SCALE GENOMIC DNA]</scope>
    <source>
        <strain evidence="3">CC-VM-7</strain>
    </source>
</reference>